<name>A0A1Y6CUT5_9PROT</name>
<dbReference type="PANTHER" id="PTHR48106">
    <property type="entry name" value="QUINONE OXIDOREDUCTASE PIG3-RELATED"/>
    <property type="match status" value="1"/>
</dbReference>
<dbReference type="GO" id="GO:0005829">
    <property type="term" value="C:cytosol"/>
    <property type="evidence" value="ECO:0007669"/>
    <property type="project" value="TreeGrafter"/>
</dbReference>
<sequence length="321" mass="32246">MDCMVRMTGPGGVERLEVLPCAPQEPGPGEIRIRHDAIGVNFLDIYHRTGLYPLPGLPAVLGVEGAGVVEAVGPGVAALAPGQRVAYCGAPVGAYAATRLLPAARAVPLPEGIAARLAAAAMLRGLTAHMLLTRVHPVGPDTTLLVLAAAGGLGALLVRWASRLGARVIGTVGSPAKAALAERAGAGAVIVGRDVDLPAEVAALTGGRGVDFAVDGVGGAGLLKVLGCVRPFGTVANVGQAAGPVPPLRIEQIGSRRLSRPSVMAYSADPEAYPAAAAALFAALREGIVPEIGAEYPLAEAARAQADLEAGRTVGSLLLIP</sequence>
<feature type="domain" description="Enoyl reductase (ER)" evidence="3">
    <location>
        <begin position="11"/>
        <end position="319"/>
    </location>
</feature>
<dbReference type="SUPFAM" id="SSF50129">
    <property type="entry name" value="GroES-like"/>
    <property type="match status" value="1"/>
</dbReference>
<proteinExistence type="predicted"/>
<dbReference type="InterPro" id="IPR013154">
    <property type="entry name" value="ADH-like_N"/>
</dbReference>
<keyword evidence="2" id="KW-0560">Oxidoreductase</keyword>
<protein>
    <submittedName>
        <fullName evidence="4">NADPH2:quinone reductase</fullName>
    </submittedName>
</protein>
<evidence type="ECO:0000313" key="5">
    <source>
        <dbReference type="Proteomes" id="UP000192917"/>
    </source>
</evidence>
<dbReference type="EMBL" id="FWZX01000042">
    <property type="protein sequence ID" value="SMF80965.1"/>
    <property type="molecule type" value="Genomic_DNA"/>
</dbReference>
<dbReference type="CDD" id="cd05286">
    <property type="entry name" value="QOR2"/>
    <property type="match status" value="1"/>
</dbReference>
<dbReference type="Pfam" id="PF00107">
    <property type="entry name" value="ADH_zinc_N"/>
    <property type="match status" value="1"/>
</dbReference>
<dbReference type="SMART" id="SM00829">
    <property type="entry name" value="PKS_ER"/>
    <property type="match status" value="1"/>
</dbReference>
<dbReference type="GO" id="GO:0070402">
    <property type="term" value="F:NADPH binding"/>
    <property type="evidence" value="ECO:0007669"/>
    <property type="project" value="TreeGrafter"/>
</dbReference>
<dbReference type="STRING" id="560819.SAMN05428998_14233"/>
<dbReference type="InterPro" id="IPR013149">
    <property type="entry name" value="ADH-like_C"/>
</dbReference>
<dbReference type="Pfam" id="PF08240">
    <property type="entry name" value="ADH_N"/>
    <property type="match status" value="1"/>
</dbReference>
<dbReference type="GO" id="GO:0003960">
    <property type="term" value="F:quinone reductase (NADPH) activity"/>
    <property type="evidence" value="ECO:0007669"/>
    <property type="project" value="InterPro"/>
</dbReference>
<evidence type="ECO:0000256" key="2">
    <source>
        <dbReference type="ARBA" id="ARBA00023002"/>
    </source>
</evidence>
<dbReference type="Proteomes" id="UP000192917">
    <property type="component" value="Unassembled WGS sequence"/>
</dbReference>
<reference evidence="4 5" key="1">
    <citation type="submission" date="2017-04" db="EMBL/GenBank/DDBJ databases">
        <authorList>
            <person name="Afonso C.L."/>
            <person name="Miller P.J."/>
            <person name="Scott M.A."/>
            <person name="Spackman E."/>
            <person name="Goraichik I."/>
            <person name="Dimitrov K.M."/>
            <person name="Suarez D.L."/>
            <person name="Swayne D.E."/>
        </authorList>
    </citation>
    <scope>NUCLEOTIDE SEQUENCE [LARGE SCALE GENOMIC DNA]</scope>
    <source>
        <strain evidence="4 5">USBA 355</strain>
    </source>
</reference>
<dbReference type="Gene3D" id="3.40.50.720">
    <property type="entry name" value="NAD(P)-binding Rossmann-like Domain"/>
    <property type="match status" value="1"/>
</dbReference>
<keyword evidence="5" id="KW-1185">Reference proteome</keyword>
<dbReference type="SUPFAM" id="SSF51735">
    <property type="entry name" value="NAD(P)-binding Rossmann-fold domains"/>
    <property type="match status" value="1"/>
</dbReference>
<gene>
    <name evidence="4" type="ORF">SAMN05428998_14233</name>
</gene>
<accession>A0A1Y6CUT5</accession>
<dbReference type="InterPro" id="IPR020843">
    <property type="entry name" value="ER"/>
</dbReference>
<dbReference type="PANTHER" id="PTHR48106:SF13">
    <property type="entry name" value="QUINONE OXIDOREDUCTASE-RELATED"/>
    <property type="match status" value="1"/>
</dbReference>
<keyword evidence="1" id="KW-0521">NADP</keyword>
<dbReference type="InterPro" id="IPR047618">
    <property type="entry name" value="QOR-like"/>
</dbReference>
<organism evidence="4 5">
    <name type="scientific">Tistlia consotensis USBA 355</name>
    <dbReference type="NCBI Taxonomy" id="560819"/>
    <lineage>
        <taxon>Bacteria</taxon>
        <taxon>Pseudomonadati</taxon>
        <taxon>Pseudomonadota</taxon>
        <taxon>Alphaproteobacteria</taxon>
        <taxon>Rhodospirillales</taxon>
        <taxon>Rhodovibrionaceae</taxon>
        <taxon>Tistlia</taxon>
    </lineage>
</organism>
<evidence type="ECO:0000259" key="3">
    <source>
        <dbReference type="SMART" id="SM00829"/>
    </source>
</evidence>
<dbReference type="InterPro" id="IPR011032">
    <property type="entry name" value="GroES-like_sf"/>
</dbReference>
<dbReference type="Gene3D" id="3.90.180.10">
    <property type="entry name" value="Medium-chain alcohol dehydrogenases, catalytic domain"/>
    <property type="match status" value="1"/>
</dbReference>
<dbReference type="GO" id="GO:0035925">
    <property type="term" value="F:mRNA 3'-UTR AU-rich region binding"/>
    <property type="evidence" value="ECO:0007669"/>
    <property type="project" value="TreeGrafter"/>
</dbReference>
<dbReference type="InterPro" id="IPR036291">
    <property type="entry name" value="NAD(P)-bd_dom_sf"/>
</dbReference>
<dbReference type="AlphaFoldDB" id="A0A1Y6CUT5"/>
<evidence type="ECO:0000256" key="1">
    <source>
        <dbReference type="ARBA" id="ARBA00022857"/>
    </source>
</evidence>
<evidence type="ECO:0000313" key="4">
    <source>
        <dbReference type="EMBL" id="SMF80965.1"/>
    </source>
</evidence>